<sequence length="92" mass="10627">MTQDKDILENLEFLDKILNFLIHDCRSYSCSFSVIYKHMFNEKLTESNKQNSIGYFTLISKFNPIPPDVDDSEPFLLSNNTEAQGEKLVEAC</sequence>
<protein>
    <submittedName>
        <fullName evidence="1">Uncharacterized protein</fullName>
    </submittedName>
</protein>
<evidence type="ECO:0000313" key="1">
    <source>
        <dbReference type="EMBL" id="MFE3849003.1"/>
    </source>
</evidence>
<comment type="caution">
    <text evidence="1">The sequence shown here is derived from an EMBL/GenBank/DDBJ whole genome shotgun (WGS) entry which is preliminary data.</text>
</comment>
<proteinExistence type="predicted"/>
<keyword evidence="2" id="KW-1185">Reference proteome</keyword>
<gene>
    <name evidence="1" type="ORF">ACFX5D_13605</name>
</gene>
<dbReference type="Proteomes" id="UP001600039">
    <property type="component" value="Unassembled WGS sequence"/>
</dbReference>
<reference evidence="1 2" key="1">
    <citation type="submission" date="2024-06" db="EMBL/GenBank/DDBJ databases">
        <title>Flavobacterium spp. isolated from glacier.</title>
        <authorList>
            <person name="Han D."/>
        </authorList>
    </citation>
    <scope>NUCLEOTIDE SEQUENCE [LARGE SCALE GENOMIC DNA]</scope>
    <source>
        <strain evidence="1 2">LB3P45</strain>
    </source>
</reference>
<name>A0ABW6HPN9_9FLAO</name>
<dbReference type="EMBL" id="JBHZQA010000009">
    <property type="protein sequence ID" value="MFE3849003.1"/>
    <property type="molecule type" value="Genomic_DNA"/>
</dbReference>
<dbReference type="RefSeq" id="WP_379858753.1">
    <property type="nucleotide sequence ID" value="NZ_JBHZQA010000009.1"/>
</dbReference>
<evidence type="ECO:0000313" key="2">
    <source>
        <dbReference type="Proteomes" id="UP001600039"/>
    </source>
</evidence>
<accession>A0ABW6HPN9</accession>
<organism evidence="1 2">
    <name type="scientific">Flavobacterium fructosi</name>
    <dbReference type="NCBI Taxonomy" id="3230416"/>
    <lineage>
        <taxon>Bacteria</taxon>
        <taxon>Pseudomonadati</taxon>
        <taxon>Bacteroidota</taxon>
        <taxon>Flavobacteriia</taxon>
        <taxon>Flavobacteriales</taxon>
        <taxon>Flavobacteriaceae</taxon>
        <taxon>Flavobacterium</taxon>
    </lineage>
</organism>